<sequence length="44" mass="5252">AKKLDISAYEYIFDRVSKRYKYPSLADIIRSRSVVNRRINYEPG</sequence>
<proteinExistence type="predicted"/>
<evidence type="ECO:0000313" key="1">
    <source>
        <dbReference type="EMBL" id="GAH57429.1"/>
    </source>
</evidence>
<dbReference type="AlphaFoldDB" id="X1HUD0"/>
<accession>X1HUD0</accession>
<reference evidence="1" key="1">
    <citation type="journal article" date="2014" name="Front. Microbiol.">
        <title>High frequency of phylogenetically diverse reductive dehalogenase-homologous genes in deep subseafloor sedimentary metagenomes.</title>
        <authorList>
            <person name="Kawai M."/>
            <person name="Futagami T."/>
            <person name="Toyoda A."/>
            <person name="Takaki Y."/>
            <person name="Nishi S."/>
            <person name="Hori S."/>
            <person name="Arai W."/>
            <person name="Tsubouchi T."/>
            <person name="Morono Y."/>
            <person name="Uchiyama I."/>
            <person name="Ito T."/>
            <person name="Fujiyama A."/>
            <person name="Inagaki F."/>
            <person name="Takami H."/>
        </authorList>
    </citation>
    <scope>NUCLEOTIDE SEQUENCE</scope>
    <source>
        <strain evidence="1">Expedition CK06-06</strain>
    </source>
</reference>
<gene>
    <name evidence="1" type="ORF">S03H2_32639</name>
</gene>
<organism evidence="1">
    <name type="scientific">marine sediment metagenome</name>
    <dbReference type="NCBI Taxonomy" id="412755"/>
    <lineage>
        <taxon>unclassified sequences</taxon>
        <taxon>metagenomes</taxon>
        <taxon>ecological metagenomes</taxon>
    </lineage>
</organism>
<comment type="caution">
    <text evidence="1">The sequence shown here is derived from an EMBL/GenBank/DDBJ whole genome shotgun (WGS) entry which is preliminary data.</text>
</comment>
<feature type="non-terminal residue" evidence="1">
    <location>
        <position position="1"/>
    </location>
</feature>
<protein>
    <submittedName>
        <fullName evidence="1">Uncharacterized protein</fullName>
    </submittedName>
</protein>
<dbReference type="EMBL" id="BARU01019836">
    <property type="protein sequence ID" value="GAH57429.1"/>
    <property type="molecule type" value="Genomic_DNA"/>
</dbReference>
<name>X1HUD0_9ZZZZ</name>